<accession>A0A517L5Y9</accession>
<protein>
    <submittedName>
        <fullName evidence="2">Uncharacterized protein</fullName>
    </submittedName>
</protein>
<dbReference type="EMBL" id="CP042189">
    <property type="protein sequence ID" value="QDS71053.1"/>
    <property type="molecule type" value="Genomic_DNA"/>
</dbReference>
<sequence>MAGKAEDVHQQALDAFLTKDYRRAWKLCIGFMSRTAEKRPLWIEVYILRLQAYLLPSHVNAFMEDALKTCDEIERSFEIQRPTDKDLLHLGELRQQCEGHKRCFQSKTTMIETLAKQEVGAMDLGDLFDDMEFQEWAKQEMDSVLRSGFSRDTVGVSDSDEKRTEQKRENTEAEKQRLDLLERRVIRLENESKHISGKLDVLQSLVCVVEELVKDNQELKDRLKALEGYAADCHERDLNMLMRRGEGHRRKAQHLKEDEEWIGKHEFQPLRKLTLQPQTAQTRYEDSFVTAEERGGQANTTSVEDLLSRLQL</sequence>
<organism evidence="2 3">
    <name type="scientific">Venturia effusa</name>
    <dbReference type="NCBI Taxonomy" id="50376"/>
    <lineage>
        <taxon>Eukaryota</taxon>
        <taxon>Fungi</taxon>
        <taxon>Dikarya</taxon>
        <taxon>Ascomycota</taxon>
        <taxon>Pezizomycotina</taxon>
        <taxon>Dothideomycetes</taxon>
        <taxon>Pleosporomycetidae</taxon>
        <taxon>Venturiales</taxon>
        <taxon>Venturiaceae</taxon>
        <taxon>Venturia</taxon>
    </lineage>
</organism>
<evidence type="ECO:0000313" key="2">
    <source>
        <dbReference type="EMBL" id="QDS71053.1"/>
    </source>
</evidence>
<feature type="compositionally biased region" description="Basic and acidic residues" evidence="1">
    <location>
        <begin position="159"/>
        <end position="174"/>
    </location>
</feature>
<name>A0A517L5Y9_9PEZI</name>
<feature type="region of interest" description="Disordered" evidence="1">
    <location>
        <begin position="152"/>
        <end position="174"/>
    </location>
</feature>
<dbReference type="Proteomes" id="UP000316270">
    <property type="component" value="Chromosome 5"/>
</dbReference>
<gene>
    <name evidence="2" type="ORF">FKW77_008573</name>
</gene>
<keyword evidence="3" id="KW-1185">Reference proteome</keyword>
<evidence type="ECO:0000256" key="1">
    <source>
        <dbReference type="SAM" id="MobiDB-lite"/>
    </source>
</evidence>
<dbReference type="OrthoDB" id="10364060at2759"/>
<evidence type="ECO:0000313" key="3">
    <source>
        <dbReference type="Proteomes" id="UP000316270"/>
    </source>
</evidence>
<dbReference type="AlphaFoldDB" id="A0A517L5Y9"/>
<reference evidence="2 3" key="1">
    <citation type="submission" date="2019-07" db="EMBL/GenBank/DDBJ databases">
        <title>Finished genome of Venturia effusa.</title>
        <authorList>
            <person name="Young C.A."/>
            <person name="Cox M.P."/>
            <person name="Ganley A.R.D."/>
            <person name="David W.J."/>
        </authorList>
    </citation>
    <scope>NUCLEOTIDE SEQUENCE [LARGE SCALE GENOMIC DNA]</scope>
    <source>
        <strain evidence="3">albino</strain>
    </source>
</reference>
<proteinExistence type="predicted"/>